<feature type="transmembrane region" description="Helical" evidence="6">
    <location>
        <begin position="108"/>
        <end position="128"/>
    </location>
</feature>
<accession>A0AAV2EHQ6</accession>
<dbReference type="AlphaFoldDB" id="A0AAV2EHQ6"/>
<evidence type="ECO:0000256" key="2">
    <source>
        <dbReference type="ARBA" id="ARBA00007635"/>
    </source>
</evidence>
<dbReference type="Proteomes" id="UP001497516">
    <property type="component" value="Chromosome 4"/>
</dbReference>
<sequence>MGKLMMRERVEEMKPAAVMVVVQVAFAGVNIFYKLAANDGMSLKIIVAYRFLFAAAFMVPLALALERKKQPKFRWSILFHAFICGLFGGSLAQNLYLASLSLTSPTFASAMANLVPAITFLLAVTFRIERLGLGSVGGKAKLVGTLIGIGGAMLLTLYKGAVIDIWSTHVDLLHSPPHSAGGHVAAEHQNRGLGALFAIGSCCSYALWLIVQAKMGEKYPCPYSATALMCVMGSIQAIVYALCSERDWNQWKLGWNVRLLSVAYCGIVASGLMVTVIAWCVKKRGPLFVSIFNPLMLVCVAVASNLLLDEKLHLGSVMGGTLIIFGLYLVIWGKGKEMDKQTVEKELIGVHSNVNIPSVRVDDDDPSTGTDDHEDRRDTSVEIVVVRLSSDGTGQALDMTARSTINIRDREEVVVVRVSADGRCEADVVGDDSENGGVSVKAEEIAAGREEQSEKRYVTTT</sequence>
<feature type="transmembrane region" description="Helical" evidence="6">
    <location>
        <begin position="45"/>
        <end position="65"/>
    </location>
</feature>
<keyword evidence="9" id="KW-1185">Reference proteome</keyword>
<feature type="transmembrane region" description="Helical" evidence="6">
    <location>
        <begin position="261"/>
        <end position="280"/>
    </location>
</feature>
<keyword evidence="5 6" id="KW-0472">Membrane</keyword>
<feature type="transmembrane region" description="Helical" evidence="6">
    <location>
        <begin position="223"/>
        <end position="241"/>
    </location>
</feature>
<dbReference type="GO" id="GO:0022857">
    <property type="term" value="F:transmembrane transporter activity"/>
    <property type="evidence" value="ECO:0007669"/>
    <property type="project" value="InterPro"/>
</dbReference>
<dbReference type="GO" id="GO:0016020">
    <property type="term" value="C:membrane"/>
    <property type="evidence" value="ECO:0007669"/>
    <property type="project" value="UniProtKB-SubCell"/>
</dbReference>
<comment type="subcellular location">
    <subcellularLocation>
        <location evidence="1">Membrane</location>
        <topology evidence="1">Multi-pass membrane protein</topology>
    </subcellularLocation>
</comment>
<dbReference type="InterPro" id="IPR030184">
    <property type="entry name" value="WAT1-related"/>
</dbReference>
<name>A0AAV2EHQ6_9ROSI</name>
<feature type="transmembrane region" description="Helical" evidence="6">
    <location>
        <begin position="287"/>
        <end position="308"/>
    </location>
</feature>
<feature type="domain" description="EamA" evidence="7">
    <location>
        <begin position="193"/>
        <end position="331"/>
    </location>
</feature>
<protein>
    <recommendedName>
        <fullName evidence="7">EamA domain-containing protein</fullName>
    </recommendedName>
</protein>
<feature type="transmembrane region" description="Helical" evidence="6">
    <location>
        <begin position="314"/>
        <end position="332"/>
    </location>
</feature>
<evidence type="ECO:0000313" key="8">
    <source>
        <dbReference type="EMBL" id="CAL1385491.1"/>
    </source>
</evidence>
<gene>
    <name evidence="8" type="ORF">LTRI10_LOCUS26623</name>
</gene>
<evidence type="ECO:0000313" key="9">
    <source>
        <dbReference type="Proteomes" id="UP001497516"/>
    </source>
</evidence>
<dbReference type="SUPFAM" id="SSF103481">
    <property type="entry name" value="Multidrug resistance efflux transporter EmrE"/>
    <property type="match status" value="2"/>
</dbReference>
<feature type="transmembrane region" description="Helical" evidence="6">
    <location>
        <begin position="16"/>
        <end position="33"/>
    </location>
</feature>
<feature type="transmembrane region" description="Helical" evidence="6">
    <location>
        <begin position="140"/>
        <end position="158"/>
    </location>
</feature>
<proteinExistence type="inferred from homology"/>
<evidence type="ECO:0000256" key="1">
    <source>
        <dbReference type="ARBA" id="ARBA00004141"/>
    </source>
</evidence>
<evidence type="ECO:0000256" key="6">
    <source>
        <dbReference type="SAM" id="Phobius"/>
    </source>
</evidence>
<evidence type="ECO:0000256" key="5">
    <source>
        <dbReference type="ARBA" id="ARBA00023136"/>
    </source>
</evidence>
<reference evidence="8 9" key="1">
    <citation type="submission" date="2024-04" db="EMBL/GenBank/DDBJ databases">
        <authorList>
            <person name="Fracassetti M."/>
        </authorList>
    </citation>
    <scope>NUCLEOTIDE SEQUENCE [LARGE SCALE GENOMIC DNA]</scope>
</reference>
<evidence type="ECO:0000256" key="3">
    <source>
        <dbReference type="ARBA" id="ARBA00022692"/>
    </source>
</evidence>
<dbReference type="InterPro" id="IPR000620">
    <property type="entry name" value="EamA_dom"/>
</dbReference>
<dbReference type="InterPro" id="IPR037185">
    <property type="entry name" value="EmrE-like"/>
</dbReference>
<feature type="transmembrane region" description="Helical" evidence="6">
    <location>
        <begin position="77"/>
        <end position="96"/>
    </location>
</feature>
<evidence type="ECO:0000259" key="7">
    <source>
        <dbReference type="Pfam" id="PF00892"/>
    </source>
</evidence>
<organism evidence="8 9">
    <name type="scientific">Linum trigynum</name>
    <dbReference type="NCBI Taxonomy" id="586398"/>
    <lineage>
        <taxon>Eukaryota</taxon>
        <taxon>Viridiplantae</taxon>
        <taxon>Streptophyta</taxon>
        <taxon>Embryophyta</taxon>
        <taxon>Tracheophyta</taxon>
        <taxon>Spermatophyta</taxon>
        <taxon>Magnoliopsida</taxon>
        <taxon>eudicotyledons</taxon>
        <taxon>Gunneridae</taxon>
        <taxon>Pentapetalae</taxon>
        <taxon>rosids</taxon>
        <taxon>fabids</taxon>
        <taxon>Malpighiales</taxon>
        <taxon>Linaceae</taxon>
        <taxon>Linum</taxon>
    </lineage>
</organism>
<feature type="transmembrane region" description="Helical" evidence="6">
    <location>
        <begin position="193"/>
        <end position="211"/>
    </location>
</feature>
<dbReference type="Pfam" id="PF00892">
    <property type="entry name" value="EamA"/>
    <property type="match status" value="2"/>
</dbReference>
<comment type="similarity">
    <text evidence="2">Belongs to the drug/metabolite transporter (DMT) superfamily. Plant drug/metabolite exporter (P-DME) (TC 2.A.7.4) family.</text>
</comment>
<feature type="domain" description="EamA" evidence="7">
    <location>
        <begin position="18"/>
        <end position="156"/>
    </location>
</feature>
<keyword evidence="3 6" id="KW-0812">Transmembrane</keyword>
<dbReference type="EMBL" id="OZ034817">
    <property type="protein sequence ID" value="CAL1385491.1"/>
    <property type="molecule type" value="Genomic_DNA"/>
</dbReference>
<keyword evidence="4 6" id="KW-1133">Transmembrane helix</keyword>
<dbReference type="PANTHER" id="PTHR31218">
    <property type="entry name" value="WAT1-RELATED PROTEIN"/>
    <property type="match status" value="1"/>
</dbReference>
<evidence type="ECO:0000256" key="4">
    <source>
        <dbReference type="ARBA" id="ARBA00022989"/>
    </source>
</evidence>